<reference evidence="7 8" key="1">
    <citation type="submission" date="2016-03" db="EMBL/GenBank/DDBJ databases">
        <authorList>
            <person name="Ploux O."/>
        </authorList>
    </citation>
    <scope>NUCLEOTIDE SEQUENCE [LARGE SCALE GENOMIC DNA]</scope>
    <source>
        <strain evidence="7 8">URUG2</strain>
    </source>
</reference>
<accession>A0A2D3ULF7</accession>
<dbReference type="AlphaFoldDB" id="A0A2D3ULF7"/>
<protein>
    <submittedName>
        <fullName evidence="7">Uncharacterized protein</fullName>
    </submittedName>
</protein>
<feature type="transmembrane region" description="Helical" evidence="6">
    <location>
        <begin position="6"/>
        <end position="26"/>
    </location>
</feature>
<dbReference type="InterPro" id="IPR051668">
    <property type="entry name" value="ATG33"/>
</dbReference>
<evidence type="ECO:0000256" key="1">
    <source>
        <dbReference type="ARBA" id="ARBA00004141"/>
    </source>
</evidence>
<comment type="similarity">
    <text evidence="5">Belongs to the ATG33 family.</text>
</comment>
<gene>
    <name evidence="7" type="ORF">RCC_00736</name>
</gene>
<dbReference type="Proteomes" id="UP000225277">
    <property type="component" value="Unassembled WGS sequence"/>
</dbReference>
<dbReference type="GO" id="GO:0005741">
    <property type="term" value="C:mitochondrial outer membrane"/>
    <property type="evidence" value="ECO:0007669"/>
    <property type="project" value="TreeGrafter"/>
</dbReference>
<keyword evidence="3 6" id="KW-1133">Transmembrane helix</keyword>
<keyword evidence="2 6" id="KW-0812">Transmembrane</keyword>
<comment type="subcellular location">
    <subcellularLocation>
        <location evidence="1">Membrane</location>
        <topology evidence="1">Multi-pass membrane protein</topology>
    </subcellularLocation>
</comment>
<organism evidence="7 8">
    <name type="scientific">Ramularia collo-cygni</name>
    <dbReference type="NCBI Taxonomy" id="112498"/>
    <lineage>
        <taxon>Eukaryota</taxon>
        <taxon>Fungi</taxon>
        <taxon>Dikarya</taxon>
        <taxon>Ascomycota</taxon>
        <taxon>Pezizomycotina</taxon>
        <taxon>Dothideomycetes</taxon>
        <taxon>Dothideomycetidae</taxon>
        <taxon>Mycosphaerellales</taxon>
        <taxon>Mycosphaerellaceae</taxon>
        <taxon>Ramularia</taxon>
    </lineage>
</organism>
<feature type="transmembrane region" description="Helical" evidence="6">
    <location>
        <begin position="135"/>
        <end position="154"/>
    </location>
</feature>
<dbReference type="RefSeq" id="XP_023621679.1">
    <property type="nucleotide sequence ID" value="XM_023765911.1"/>
</dbReference>
<evidence type="ECO:0000256" key="6">
    <source>
        <dbReference type="SAM" id="Phobius"/>
    </source>
</evidence>
<dbReference type="OrthoDB" id="5336366at2759"/>
<dbReference type="EMBL" id="FJUY01000001">
    <property type="protein sequence ID" value="CZT14782.1"/>
    <property type="molecule type" value="Genomic_DNA"/>
</dbReference>
<evidence type="ECO:0000256" key="2">
    <source>
        <dbReference type="ARBA" id="ARBA00022692"/>
    </source>
</evidence>
<evidence type="ECO:0000313" key="7">
    <source>
        <dbReference type="EMBL" id="CZT14782.1"/>
    </source>
</evidence>
<dbReference type="PANTHER" id="PTHR37278">
    <property type="entry name" value="AUTOPHAGY-RELATED PROTEIN 33-RELATED"/>
    <property type="match status" value="1"/>
</dbReference>
<evidence type="ECO:0000256" key="3">
    <source>
        <dbReference type="ARBA" id="ARBA00022989"/>
    </source>
</evidence>
<dbReference type="PANTHER" id="PTHR37278:SF1">
    <property type="entry name" value="AUTOPHAGY-RELATED PROTEIN 33-RELATED"/>
    <property type="match status" value="1"/>
</dbReference>
<dbReference type="GO" id="GO:0000422">
    <property type="term" value="P:autophagy of mitochondrion"/>
    <property type="evidence" value="ECO:0007669"/>
    <property type="project" value="TreeGrafter"/>
</dbReference>
<name>A0A2D3ULF7_9PEZI</name>
<keyword evidence="4 6" id="KW-0472">Membrane</keyword>
<evidence type="ECO:0000256" key="5">
    <source>
        <dbReference type="ARBA" id="ARBA00038013"/>
    </source>
</evidence>
<dbReference type="GO" id="GO:0016236">
    <property type="term" value="P:macroautophagy"/>
    <property type="evidence" value="ECO:0007669"/>
    <property type="project" value="TreeGrafter"/>
</dbReference>
<keyword evidence="8" id="KW-1185">Reference proteome</keyword>
<dbReference type="GeneID" id="35596091"/>
<feature type="transmembrane region" description="Helical" evidence="6">
    <location>
        <begin position="82"/>
        <end position="102"/>
    </location>
</feature>
<proteinExistence type="inferred from homology"/>
<evidence type="ECO:0000313" key="8">
    <source>
        <dbReference type="Proteomes" id="UP000225277"/>
    </source>
</evidence>
<sequence length="157" mass="16757">MPNSIAIAKFVGVTSLGLLTGVSYTLSTQSLPSLLTLPSAKPAAYTLNQQTRLSTLHIRTLSTLSASSLLLAFWLSPPRIRHPYLVWTAVVAGISGALNLVMDRSLQQRVVKDDVGDVNGEEVENQARSQQLMEFVRTGVAGVGFSMGMVGIWGDGA</sequence>
<evidence type="ECO:0000256" key="4">
    <source>
        <dbReference type="ARBA" id="ARBA00023136"/>
    </source>
</evidence>